<dbReference type="PANTHER" id="PTHR43537:SF47">
    <property type="entry name" value="REGULATORY PROTEIN GNTR HTH"/>
    <property type="match status" value="1"/>
</dbReference>
<dbReference type="Pfam" id="PF07729">
    <property type="entry name" value="FCD"/>
    <property type="match status" value="1"/>
</dbReference>
<evidence type="ECO:0000313" key="5">
    <source>
        <dbReference type="EMBL" id="MFC4199470.1"/>
    </source>
</evidence>
<keyword evidence="2" id="KW-0238">DNA-binding</keyword>
<gene>
    <name evidence="5" type="ORF">ACFOY1_00770</name>
</gene>
<protein>
    <submittedName>
        <fullName evidence="5">FadR/GntR family transcriptional regulator</fullName>
    </submittedName>
</protein>
<accession>A0ABV8NR38</accession>
<proteinExistence type="predicted"/>
<evidence type="ECO:0000259" key="4">
    <source>
        <dbReference type="PROSITE" id="PS50949"/>
    </source>
</evidence>
<dbReference type="Proteomes" id="UP001595848">
    <property type="component" value="Unassembled WGS sequence"/>
</dbReference>
<dbReference type="RefSeq" id="WP_217962836.1">
    <property type="nucleotide sequence ID" value="NZ_JAHTBN010000001.1"/>
</dbReference>
<dbReference type="SMART" id="SM00895">
    <property type="entry name" value="FCD"/>
    <property type="match status" value="1"/>
</dbReference>
<dbReference type="SMART" id="SM00345">
    <property type="entry name" value="HTH_GNTR"/>
    <property type="match status" value="1"/>
</dbReference>
<keyword evidence="6" id="KW-1185">Reference proteome</keyword>
<dbReference type="Pfam" id="PF00392">
    <property type="entry name" value="GntR"/>
    <property type="match status" value="1"/>
</dbReference>
<organism evidence="5 6">
    <name type="scientific">Candidimonas humi</name>
    <dbReference type="NCBI Taxonomy" id="683355"/>
    <lineage>
        <taxon>Bacteria</taxon>
        <taxon>Pseudomonadati</taxon>
        <taxon>Pseudomonadota</taxon>
        <taxon>Betaproteobacteria</taxon>
        <taxon>Burkholderiales</taxon>
        <taxon>Alcaligenaceae</taxon>
        <taxon>Candidimonas</taxon>
    </lineage>
</organism>
<reference evidence="6" key="1">
    <citation type="journal article" date="2019" name="Int. J. Syst. Evol. Microbiol.">
        <title>The Global Catalogue of Microorganisms (GCM) 10K type strain sequencing project: providing services to taxonomists for standard genome sequencing and annotation.</title>
        <authorList>
            <consortium name="The Broad Institute Genomics Platform"/>
            <consortium name="The Broad Institute Genome Sequencing Center for Infectious Disease"/>
            <person name="Wu L."/>
            <person name="Ma J."/>
        </authorList>
    </citation>
    <scope>NUCLEOTIDE SEQUENCE [LARGE SCALE GENOMIC DNA]</scope>
    <source>
        <strain evidence="6">LMG 24813</strain>
    </source>
</reference>
<dbReference type="InterPro" id="IPR000524">
    <property type="entry name" value="Tscrpt_reg_HTH_GntR"/>
</dbReference>
<comment type="caution">
    <text evidence="5">The sequence shown here is derived from an EMBL/GenBank/DDBJ whole genome shotgun (WGS) entry which is preliminary data.</text>
</comment>
<name>A0ABV8NR38_9BURK</name>
<evidence type="ECO:0000313" key="6">
    <source>
        <dbReference type="Proteomes" id="UP001595848"/>
    </source>
</evidence>
<sequence length="227" mass="24697">MISLASKTSLAETAAQGIQREILDGRWAVGSRIPNEPTLASLLGVSRGTVREAVRMLATQGLLEARQGSGTYVRACYDPGRTLQQMRRATLRDQVETRCALEVAAARLAAVRRTPEDLLRLEKLVQARGEYRDGETEPGFAARDFAFHSEFVRASHNQALIETYVFFATSVQEIIQATVEQCIPEPGQQAHENLVHGIASGDPDQAEAAVRSFMAPILNALEPAAPG</sequence>
<feature type="domain" description="HTH gntR-type" evidence="4">
    <location>
        <begin position="8"/>
        <end position="76"/>
    </location>
</feature>
<evidence type="ECO:0000256" key="1">
    <source>
        <dbReference type="ARBA" id="ARBA00023015"/>
    </source>
</evidence>
<evidence type="ECO:0000256" key="2">
    <source>
        <dbReference type="ARBA" id="ARBA00023125"/>
    </source>
</evidence>
<dbReference type="InterPro" id="IPR011711">
    <property type="entry name" value="GntR_C"/>
</dbReference>
<evidence type="ECO:0000256" key="3">
    <source>
        <dbReference type="ARBA" id="ARBA00023163"/>
    </source>
</evidence>
<dbReference type="CDD" id="cd07377">
    <property type="entry name" value="WHTH_GntR"/>
    <property type="match status" value="1"/>
</dbReference>
<dbReference type="PROSITE" id="PS50949">
    <property type="entry name" value="HTH_GNTR"/>
    <property type="match status" value="1"/>
</dbReference>
<dbReference type="EMBL" id="JBHSBV010000001">
    <property type="protein sequence ID" value="MFC4199470.1"/>
    <property type="molecule type" value="Genomic_DNA"/>
</dbReference>
<keyword evidence="1" id="KW-0805">Transcription regulation</keyword>
<dbReference type="PANTHER" id="PTHR43537">
    <property type="entry name" value="TRANSCRIPTIONAL REGULATOR, GNTR FAMILY"/>
    <property type="match status" value="1"/>
</dbReference>
<keyword evidence="3" id="KW-0804">Transcription</keyword>